<evidence type="ECO:0000256" key="8">
    <source>
        <dbReference type="ARBA" id="ARBA00023242"/>
    </source>
</evidence>
<protein>
    <recommendedName>
        <fullName evidence="2">RNA helicase</fullName>
        <ecNumber evidence="2">3.6.4.13</ecNumber>
    </recommendedName>
</protein>
<dbReference type="InterPro" id="IPR000629">
    <property type="entry name" value="RNA-helicase_DEAD-box_CS"/>
</dbReference>
<feature type="region of interest" description="Disordered" evidence="12">
    <location>
        <begin position="47"/>
        <end position="180"/>
    </location>
</feature>
<feature type="compositionally biased region" description="Basic residues" evidence="12">
    <location>
        <begin position="665"/>
        <end position="674"/>
    </location>
</feature>
<evidence type="ECO:0000256" key="6">
    <source>
        <dbReference type="ARBA" id="ARBA00022840"/>
    </source>
</evidence>
<accession>A0AAN7TWJ0</accession>
<evidence type="ECO:0000256" key="12">
    <source>
        <dbReference type="SAM" id="MobiDB-lite"/>
    </source>
</evidence>
<dbReference type="GO" id="GO:0005524">
    <property type="term" value="F:ATP binding"/>
    <property type="evidence" value="ECO:0007669"/>
    <property type="project" value="UniProtKB-KW"/>
</dbReference>
<dbReference type="GO" id="GO:0005829">
    <property type="term" value="C:cytosol"/>
    <property type="evidence" value="ECO:0007669"/>
    <property type="project" value="TreeGrafter"/>
</dbReference>
<evidence type="ECO:0000256" key="9">
    <source>
        <dbReference type="ARBA" id="ARBA00024355"/>
    </source>
</evidence>
<feature type="compositionally biased region" description="Basic and acidic residues" evidence="12">
    <location>
        <begin position="111"/>
        <end position="123"/>
    </location>
</feature>
<feature type="region of interest" description="Disordered" evidence="12">
    <location>
        <begin position="620"/>
        <end position="674"/>
    </location>
</feature>
<dbReference type="PANTHER" id="PTHR47959:SF15">
    <property type="entry name" value="RNA HELICASE"/>
    <property type="match status" value="1"/>
</dbReference>
<keyword evidence="16" id="KW-1185">Reference proteome</keyword>
<dbReference type="GO" id="GO:0016787">
    <property type="term" value="F:hydrolase activity"/>
    <property type="evidence" value="ECO:0007669"/>
    <property type="project" value="UniProtKB-KW"/>
</dbReference>
<comment type="catalytic activity">
    <reaction evidence="10">
        <text>ATP + H2O = ADP + phosphate + H(+)</text>
        <dbReference type="Rhea" id="RHEA:13065"/>
        <dbReference type="ChEBI" id="CHEBI:15377"/>
        <dbReference type="ChEBI" id="CHEBI:15378"/>
        <dbReference type="ChEBI" id="CHEBI:30616"/>
        <dbReference type="ChEBI" id="CHEBI:43474"/>
        <dbReference type="ChEBI" id="CHEBI:456216"/>
        <dbReference type="EC" id="3.6.4.13"/>
    </reaction>
</comment>
<dbReference type="PROSITE" id="PS51192">
    <property type="entry name" value="HELICASE_ATP_BIND_1"/>
    <property type="match status" value="1"/>
</dbReference>
<evidence type="ECO:0000256" key="7">
    <source>
        <dbReference type="ARBA" id="ARBA00022884"/>
    </source>
</evidence>
<dbReference type="GO" id="GO:0005730">
    <property type="term" value="C:nucleolus"/>
    <property type="evidence" value="ECO:0007669"/>
    <property type="project" value="UniProtKB-SubCell"/>
</dbReference>
<dbReference type="PROSITE" id="PS51194">
    <property type="entry name" value="HELICASE_CTER"/>
    <property type="match status" value="1"/>
</dbReference>
<feature type="compositionally biased region" description="Basic and acidic residues" evidence="12">
    <location>
        <begin position="167"/>
        <end position="180"/>
    </location>
</feature>
<dbReference type="SMART" id="SM00490">
    <property type="entry name" value="HELICc"/>
    <property type="match status" value="1"/>
</dbReference>
<evidence type="ECO:0000256" key="1">
    <source>
        <dbReference type="ARBA" id="ARBA00004604"/>
    </source>
</evidence>
<dbReference type="InterPro" id="IPR001650">
    <property type="entry name" value="Helicase_C-like"/>
</dbReference>
<feature type="compositionally biased region" description="Basic and acidic residues" evidence="12">
    <location>
        <begin position="67"/>
        <end position="82"/>
    </location>
</feature>
<sequence length="674" mass="77869">MDNSIFYSLGNGVKFNKNKYKKEIGIFNGITSHDLDKQTKTNNKVHFFKNTTPTEKPSTSTITSNSDNKKDNKNKKQEKENNDDQDDEKDDEDFVEEDDESDESDDDDIDNESKEKEFIKHEIQEEDEESIKLFNKSKDDDDNDDENSDSESEDDDKNKKQKKNKKVSKETPEDKHKREIATFRNKHRIKVDGTDIPDPMTEFSQLENRFKVRKYLLNNINEIGYKEPSPIQMQVIPILLKEREVIAIAPTGSGKTASFSIPILQALYEPKKEGFRSVIIAPTRELAQQIYRNFRSLSKGKPFRICVLSKNLHNQSTNENLIKNFDILITTPLRLVYLIKENLLSLNRVEYLVFDEADRLFDKNFQEQVDIVVTACQNPKLKVCLFSATMNQQVEELGNSIMKNPIKIIIGEQNAAAITVDQKLIYVGKEEGKLLAVRQLIQKGLEPPILIFTQSKERAHDLFQELIFDGINVDVIHSERTQFQRDTIVKKFRMGKIWVLICTELMARGMDFKGVNFVINFDFPHTLASYIHRIGRTGRAGRPGVAYTFYTDADTPMLPTIVYAMKQSGSHVPEWMLDLKVQSKKKQQYKLKGVERESFSTIPLSERASSKFKLRKNKKTFNLPGQQQQNDSNNNNSDNDKNKKRKSFNNNNGTNNNNNPERKQKQIKKPKKII</sequence>
<dbReference type="InterPro" id="IPR044764">
    <property type="entry name" value="DDX52/Rok1_DEADc"/>
</dbReference>
<comment type="subcellular location">
    <subcellularLocation>
        <location evidence="1">Nucleus</location>
        <location evidence="1">Nucleolus</location>
    </subcellularLocation>
</comment>
<evidence type="ECO:0000256" key="4">
    <source>
        <dbReference type="ARBA" id="ARBA00022801"/>
    </source>
</evidence>
<keyword evidence="4 11" id="KW-0378">Hydrolase</keyword>
<evidence type="ECO:0000313" key="16">
    <source>
        <dbReference type="Proteomes" id="UP001344447"/>
    </source>
</evidence>
<evidence type="ECO:0000256" key="3">
    <source>
        <dbReference type="ARBA" id="ARBA00022741"/>
    </source>
</evidence>
<dbReference type="GO" id="GO:0003724">
    <property type="term" value="F:RNA helicase activity"/>
    <property type="evidence" value="ECO:0007669"/>
    <property type="project" value="UniProtKB-EC"/>
</dbReference>
<proteinExistence type="inferred from homology"/>
<dbReference type="CDD" id="cd17957">
    <property type="entry name" value="DEADc_DDX52"/>
    <property type="match status" value="1"/>
</dbReference>
<dbReference type="GO" id="GO:0003723">
    <property type="term" value="F:RNA binding"/>
    <property type="evidence" value="ECO:0007669"/>
    <property type="project" value="UniProtKB-KW"/>
</dbReference>
<dbReference type="InterPro" id="IPR011545">
    <property type="entry name" value="DEAD/DEAH_box_helicase_dom"/>
</dbReference>
<dbReference type="SMART" id="SM00487">
    <property type="entry name" value="DEXDc"/>
    <property type="match status" value="1"/>
</dbReference>
<feature type="domain" description="Helicase C-terminal" evidence="14">
    <location>
        <begin position="419"/>
        <end position="580"/>
    </location>
</feature>
<keyword evidence="8" id="KW-0539">Nucleus</keyword>
<gene>
    <name evidence="15" type="ORF">RB653_001865</name>
</gene>
<dbReference type="EMBL" id="JAVFKY010000004">
    <property type="protein sequence ID" value="KAK5576928.1"/>
    <property type="molecule type" value="Genomic_DNA"/>
</dbReference>
<feature type="compositionally biased region" description="Low complexity" evidence="12">
    <location>
        <begin position="648"/>
        <end position="659"/>
    </location>
</feature>
<evidence type="ECO:0000256" key="11">
    <source>
        <dbReference type="RuleBase" id="RU000492"/>
    </source>
</evidence>
<dbReference type="InterPro" id="IPR014001">
    <property type="entry name" value="Helicase_ATP-bd"/>
</dbReference>
<keyword evidence="6 11" id="KW-0067">ATP-binding</keyword>
<dbReference type="PANTHER" id="PTHR47959">
    <property type="entry name" value="ATP-DEPENDENT RNA HELICASE RHLE-RELATED"/>
    <property type="match status" value="1"/>
</dbReference>
<comment type="caution">
    <text evidence="15">The sequence shown here is derived from an EMBL/GenBank/DDBJ whole genome shotgun (WGS) entry which is preliminary data.</text>
</comment>
<dbReference type="PROSITE" id="PS00039">
    <property type="entry name" value="DEAD_ATP_HELICASE"/>
    <property type="match status" value="1"/>
</dbReference>
<dbReference type="SUPFAM" id="SSF52540">
    <property type="entry name" value="P-loop containing nucleoside triphosphate hydrolases"/>
    <property type="match status" value="1"/>
</dbReference>
<keyword evidence="7" id="KW-0694">RNA-binding</keyword>
<evidence type="ECO:0000259" key="14">
    <source>
        <dbReference type="PROSITE" id="PS51194"/>
    </source>
</evidence>
<keyword evidence="3 11" id="KW-0547">Nucleotide-binding</keyword>
<dbReference type="GO" id="GO:0030490">
    <property type="term" value="P:maturation of SSU-rRNA"/>
    <property type="evidence" value="ECO:0007669"/>
    <property type="project" value="InterPro"/>
</dbReference>
<dbReference type="EC" id="3.6.4.13" evidence="2"/>
<reference evidence="15 16" key="1">
    <citation type="submission" date="2023-11" db="EMBL/GenBank/DDBJ databases">
        <title>Dfirmibasis_genome.</title>
        <authorList>
            <person name="Edelbroek B."/>
            <person name="Kjellin J."/>
            <person name="Jerlstrom-Hultqvist J."/>
            <person name="Soderbom F."/>
        </authorList>
    </citation>
    <scope>NUCLEOTIDE SEQUENCE [LARGE SCALE GENOMIC DNA]</scope>
    <source>
        <strain evidence="15 16">TNS-C-14</strain>
    </source>
</reference>
<evidence type="ECO:0000259" key="13">
    <source>
        <dbReference type="PROSITE" id="PS51192"/>
    </source>
</evidence>
<dbReference type="Gene3D" id="3.40.50.300">
    <property type="entry name" value="P-loop containing nucleotide triphosphate hydrolases"/>
    <property type="match status" value="2"/>
</dbReference>
<organism evidence="15 16">
    <name type="scientific">Dictyostelium firmibasis</name>
    <dbReference type="NCBI Taxonomy" id="79012"/>
    <lineage>
        <taxon>Eukaryota</taxon>
        <taxon>Amoebozoa</taxon>
        <taxon>Evosea</taxon>
        <taxon>Eumycetozoa</taxon>
        <taxon>Dictyostelia</taxon>
        <taxon>Dictyosteliales</taxon>
        <taxon>Dictyosteliaceae</taxon>
        <taxon>Dictyostelium</taxon>
    </lineage>
</organism>
<feature type="compositionally biased region" description="Acidic residues" evidence="12">
    <location>
        <begin position="83"/>
        <end position="110"/>
    </location>
</feature>
<dbReference type="InterPro" id="IPR027417">
    <property type="entry name" value="P-loop_NTPase"/>
</dbReference>
<feature type="compositionally biased region" description="Low complexity" evidence="12">
    <location>
        <begin position="626"/>
        <end position="637"/>
    </location>
</feature>
<evidence type="ECO:0000256" key="2">
    <source>
        <dbReference type="ARBA" id="ARBA00012552"/>
    </source>
</evidence>
<keyword evidence="5 11" id="KW-0347">Helicase</keyword>
<dbReference type="CDD" id="cd18787">
    <property type="entry name" value="SF2_C_DEAD"/>
    <property type="match status" value="1"/>
</dbReference>
<evidence type="ECO:0000256" key="5">
    <source>
        <dbReference type="ARBA" id="ARBA00022806"/>
    </source>
</evidence>
<dbReference type="Pfam" id="PF00270">
    <property type="entry name" value="DEAD"/>
    <property type="match status" value="1"/>
</dbReference>
<dbReference type="AlphaFoldDB" id="A0AAN7TWJ0"/>
<comment type="similarity">
    <text evidence="9">Belongs to the DEAD box helicase family. DDX52/ROK1 subfamily.</text>
</comment>
<evidence type="ECO:0000256" key="10">
    <source>
        <dbReference type="ARBA" id="ARBA00047984"/>
    </source>
</evidence>
<feature type="compositionally biased region" description="Acidic residues" evidence="12">
    <location>
        <begin position="140"/>
        <end position="155"/>
    </location>
</feature>
<feature type="compositionally biased region" description="Polar residues" evidence="12">
    <location>
        <begin position="47"/>
        <end position="63"/>
    </location>
</feature>
<dbReference type="InterPro" id="IPR050079">
    <property type="entry name" value="DEAD_box_RNA_helicase"/>
</dbReference>
<dbReference type="FunFam" id="3.40.50.300:FF:000759">
    <property type="entry name" value="probable ATP-dependent RNA helicase DDX52"/>
    <property type="match status" value="1"/>
</dbReference>
<evidence type="ECO:0000313" key="15">
    <source>
        <dbReference type="EMBL" id="KAK5576928.1"/>
    </source>
</evidence>
<feature type="domain" description="Helicase ATP-binding" evidence="13">
    <location>
        <begin position="236"/>
        <end position="408"/>
    </location>
</feature>
<dbReference type="Proteomes" id="UP001344447">
    <property type="component" value="Unassembled WGS sequence"/>
</dbReference>
<dbReference type="Pfam" id="PF00271">
    <property type="entry name" value="Helicase_C"/>
    <property type="match status" value="1"/>
</dbReference>
<name>A0AAN7TWJ0_9MYCE</name>